<evidence type="ECO:0000313" key="2">
    <source>
        <dbReference type="Proteomes" id="UP000028582"/>
    </source>
</evidence>
<proteinExistence type="predicted"/>
<evidence type="ECO:0008006" key="3">
    <source>
        <dbReference type="Google" id="ProtNLM"/>
    </source>
</evidence>
<organism evidence="1 2">
    <name type="scientific">Phytophthora nicotianae P1976</name>
    <dbReference type="NCBI Taxonomy" id="1317066"/>
    <lineage>
        <taxon>Eukaryota</taxon>
        <taxon>Sar</taxon>
        <taxon>Stramenopiles</taxon>
        <taxon>Oomycota</taxon>
        <taxon>Peronosporomycetes</taxon>
        <taxon>Peronosporales</taxon>
        <taxon>Peronosporaceae</taxon>
        <taxon>Phytophthora</taxon>
    </lineage>
</organism>
<dbReference type="AlphaFoldDB" id="A0A081ATT8"/>
<sequence length="230" mass="26871">MSDDGVETSKMTFLITTKKKKTGHELKFIIISIPRFSGGTAQDWLRWIKQFEHICELKKWTSEEKALHLNLVLDDEALNSWKVVSASVNVDDKDEFESVYKTWGHMFVPSMYHERLEEELYLFAKKRSETVANCHQRMRNITCMLSNLPSNALELDEQPLILTFKMALPNEWKTAYERSGVHLTSMPKTVQYFERLEISDTLVEPKNMVGAAEIDQKTYEKILELLTRFK</sequence>
<comment type="caution">
    <text evidence="1">The sequence shown here is derived from an EMBL/GenBank/DDBJ whole genome shotgun (WGS) entry which is preliminary data.</text>
</comment>
<reference evidence="1 2" key="1">
    <citation type="submission" date="2013-11" db="EMBL/GenBank/DDBJ databases">
        <title>The Genome Sequence of Phytophthora parasitica P1976.</title>
        <authorList>
            <consortium name="The Broad Institute Genomics Platform"/>
            <person name="Russ C."/>
            <person name="Tyler B."/>
            <person name="Panabieres F."/>
            <person name="Shan W."/>
            <person name="Tripathy S."/>
            <person name="Grunwald N."/>
            <person name="Machado M."/>
            <person name="Johnson C.S."/>
            <person name="Walker B."/>
            <person name="Young S."/>
            <person name="Zeng Q."/>
            <person name="Gargeya S."/>
            <person name="Fitzgerald M."/>
            <person name="Haas B."/>
            <person name="Abouelleil A."/>
            <person name="Allen A.W."/>
            <person name="Alvarado L."/>
            <person name="Arachchi H.M."/>
            <person name="Berlin A.M."/>
            <person name="Chapman S.B."/>
            <person name="Gainer-Dewar J."/>
            <person name="Goldberg J."/>
            <person name="Griggs A."/>
            <person name="Gujja S."/>
            <person name="Hansen M."/>
            <person name="Howarth C."/>
            <person name="Imamovic A."/>
            <person name="Ireland A."/>
            <person name="Larimer J."/>
            <person name="McCowan C."/>
            <person name="Murphy C."/>
            <person name="Pearson M."/>
            <person name="Poon T.W."/>
            <person name="Priest M."/>
            <person name="Roberts A."/>
            <person name="Saif S."/>
            <person name="Shea T."/>
            <person name="Sisk P."/>
            <person name="Sykes S."/>
            <person name="Wortman J."/>
            <person name="Nusbaum C."/>
            <person name="Birren B."/>
        </authorList>
    </citation>
    <scope>NUCLEOTIDE SEQUENCE [LARGE SCALE GENOMIC DNA]</scope>
    <source>
        <strain evidence="1 2">P1976</strain>
    </source>
</reference>
<dbReference type="EMBL" id="ANJA01000737">
    <property type="protein sequence ID" value="ETO82299.1"/>
    <property type="molecule type" value="Genomic_DNA"/>
</dbReference>
<accession>A0A081ATT8</accession>
<dbReference type="Proteomes" id="UP000028582">
    <property type="component" value="Unassembled WGS sequence"/>
</dbReference>
<gene>
    <name evidence="1" type="ORF">F444_03542</name>
</gene>
<protein>
    <recommendedName>
        <fullName evidence="3">Retrotransposon gag domain-containing protein</fullName>
    </recommendedName>
</protein>
<dbReference type="OrthoDB" id="166349at2759"/>
<evidence type="ECO:0000313" key="1">
    <source>
        <dbReference type="EMBL" id="ETO82299.1"/>
    </source>
</evidence>
<name>A0A081ATT8_PHYNI</name>